<feature type="signal peptide" evidence="3">
    <location>
        <begin position="1"/>
        <end position="27"/>
    </location>
</feature>
<gene>
    <name evidence="4" type="ORF">EFK50_15365</name>
</gene>
<reference evidence="4 5" key="1">
    <citation type="submission" date="2018-11" db="EMBL/GenBank/DDBJ databases">
        <authorList>
            <person name="Li F."/>
        </authorList>
    </citation>
    <scope>NUCLEOTIDE SEQUENCE [LARGE SCALE GENOMIC DNA]</scope>
    <source>
        <strain evidence="4 5">Gsoil 097</strain>
    </source>
</reference>
<evidence type="ECO:0008006" key="6">
    <source>
        <dbReference type="Google" id="ProtNLM"/>
    </source>
</evidence>
<name>A0A3N0CID4_9ACTN</name>
<evidence type="ECO:0000256" key="3">
    <source>
        <dbReference type="SAM" id="SignalP"/>
    </source>
</evidence>
<keyword evidence="2" id="KW-0472">Membrane</keyword>
<dbReference type="RefSeq" id="WP_123228381.1">
    <property type="nucleotide sequence ID" value="NZ_RJSE01000007.1"/>
</dbReference>
<organism evidence="4 5">
    <name type="scientific">Nocardioides marmoriginsengisoli</name>
    <dbReference type="NCBI Taxonomy" id="661483"/>
    <lineage>
        <taxon>Bacteria</taxon>
        <taxon>Bacillati</taxon>
        <taxon>Actinomycetota</taxon>
        <taxon>Actinomycetes</taxon>
        <taxon>Propionibacteriales</taxon>
        <taxon>Nocardioidaceae</taxon>
        <taxon>Nocardioides</taxon>
    </lineage>
</organism>
<dbReference type="OrthoDB" id="3831335at2"/>
<dbReference type="EMBL" id="RJSE01000007">
    <property type="protein sequence ID" value="RNL63089.1"/>
    <property type="molecule type" value="Genomic_DNA"/>
</dbReference>
<feature type="region of interest" description="Disordered" evidence="1">
    <location>
        <begin position="27"/>
        <end position="54"/>
    </location>
</feature>
<feature type="compositionally biased region" description="Low complexity" evidence="1">
    <location>
        <begin position="206"/>
        <end position="224"/>
    </location>
</feature>
<evidence type="ECO:0000313" key="5">
    <source>
        <dbReference type="Proteomes" id="UP000267128"/>
    </source>
</evidence>
<keyword evidence="3" id="KW-0732">Signal</keyword>
<dbReference type="AlphaFoldDB" id="A0A3N0CID4"/>
<evidence type="ECO:0000313" key="4">
    <source>
        <dbReference type="EMBL" id="RNL63089.1"/>
    </source>
</evidence>
<feature type="region of interest" description="Disordered" evidence="1">
    <location>
        <begin position="102"/>
        <end position="224"/>
    </location>
</feature>
<keyword evidence="2" id="KW-1133">Transmembrane helix</keyword>
<proteinExistence type="predicted"/>
<sequence length="254" mass="24967">MKRVIPAALAATVLALATLALAPSAQAITNPADNPHPITVKGDDGQTYTDGEDTLPGYDDEACTYIPGAYFDFDNNRVRYADGQSIPWTEWDRATGYKQWLAKKNGGSTGGSTPKPPKSSSTPKPSGTSKPSGTKSPTTKGGSSATGSTTGSTPDAGTGATAGATPTDGSTPDAQAKGAAPEATDGATDGSIDGATDGATDEVTLAAGSSGDSSSAKQGGSGAGLLILGGLAGAGLITFAGYSVFGKSRKPSAS</sequence>
<comment type="caution">
    <text evidence="4">The sequence shown here is derived from an EMBL/GenBank/DDBJ whole genome shotgun (WGS) entry which is preliminary data.</text>
</comment>
<keyword evidence="5" id="KW-1185">Reference proteome</keyword>
<evidence type="ECO:0000256" key="2">
    <source>
        <dbReference type="SAM" id="Phobius"/>
    </source>
</evidence>
<keyword evidence="2" id="KW-0812">Transmembrane</keyword>
<feature type="compositionally biased region" description="Low complexity" evidence="1">
    <location>
        <begin position="118"/>
        <end position="172"/>
    </location>
</feature>
<dbReference type="Proteomes" id="UP000267128">
    <property type="component" value="Unassembled WGS sequence"/>
</dbReference>
<evidence type="ECO:0000256" key="1">
    <source>
        <dbReference type="SAM" id="MobiDB-lite"/>
    </source>
</evidence>
<accession>A0A3N0CID4</accession>
<feature type="chain" id="PRO_5017957758" description="OCRE domain-containing protein" evidence="3">
    <location>
        <begin position="28"/>
        <end position="254"/>
    </location>
</feature>
<protein>
    <recommendedName>
        <fullName evidence="6">OCRE domain-containing protein</fullName>
    </recommendedName>
</protein>
<feature type="transmembrane region" description="Helical" evidence="2">
    <location>
        <begin position="223"/>
        <end position="245"/>
    </location>
</feature>